<dbReference type="InterPro" id="IPR058240">
    <property type="entry name" value="rSAM_sf"/>
</dbReference>
<dbReference type="RefSeq" id="WP_349432664.1">
    <property type="nucleotide sequence ID" value="NZ_CP157743.1"/>
</dbReference>
<dbReference type="CDD" id="cd01335">
    <property type="entry name" value="Radical_SAM"/>
    <property type="match status" value="1"/>
</dbReference>
<evidence type="ECO:0000313" key="8">
    <source>
        <dbReference type="EMBL" id="XBS22281.1"/>
    </source>
</evidence>
<protein>
    <submittedName>
        <fullName evidence="8">Radical SAM protein</fullName>
    </submittedName>
</protein>
<dbReference type="AlphaFoldDB" id="A0AAU7P0H4"/>
<evidence type="ECO:0000313" key="9">
    <source>
        <dbReference type="Proteomes" id="UP001225378"/>
    </source>
</evidence>
<evidence type="ECO:0000256" key="1">
    <source>
        <dbReference type="ARBA" id="ARBA00001966"/>
    </source>
</evidence>
<keyword evidence="4" id="KW-0479">Metal-binding</keyword>
<keyword evidence="9" id="KW-1185">Reference proteome</keyword>
<dbReference type="Pfam" id="PF04055">
    <property type="entry name" value="Radical_SAM"/>
    <property type="match status" value="1"/>
</dbReference>
<accession>A0AAU7P0H4</accession>
<sequence length="283" mass="31952">MTQGLSTTDHNRDVAGLKYVYPVISRRAGGLSIGINFNTNNACNWRCVYCQVPDLSRGTAPEADFALLAEELDYFIDQVLHGDFFDRFQVPEHLRVIKDIAISGNGEPTSLPDFAKAVQLIGELAQGKGLFPEIGFVLITNGSLMHQAKVQEGLKQLNRFAGEVWFKLDSATEQGRRKINNSVESDRMVLEHLKISASLCRTKLQTCLLNFKQFPWTEEERNAYLALLKRIKGEIALQEILLYGIARQSLQPEADELAKVNEEQMNQFAERIRALGYKVRISF</sequence>
<evidence type="ECO:0000259" key="7">
    <source>
        <dbReference type="Pfam" id="PF04055"/>
    </source>
</evidence>
<evidence type="ECO:0000256" key="2">
    <source>
        <dbReference type="ARBA" id="ARBA00022485"/>
    </source>
</evidence>
<dbReference type="SFLD" id="SFLDS00029">
    <property type="entry name" value="Radical_SAM"/>
    <property type="match status" value="1"/>
</dbReference>
<organism evidence="8 9">
    <name type="scientific">Methylomarinum roseum</name>
    <dbReference type="NCBI Taxonomy" id="3067653"/>
    <lineage>
        <taxon>Bacteria</taxon>
        <taxon>Pseudomonadati</taxon>
        <taxon>Pseudomonadota</taxon>
        <taxon>Gammaproteobacteria</taxon>
        <taxon>Methylococcales</taxon>
        <taxon>Methylococcaceae</taxon>
        <taxon>Methylomarinum</taxon>
    </lineage>
</organism>
<dbReference type="KEGG" id="mech:Q9L42_009175"/>
<dbReference type="PANTHER" id="PTHR43787">
    <property type="entry name" value="FEMO COFACTOR BIOSYNTHESIS PROTEIN NIFB-RELATED"/>
    <property type="match status" value="1"/>
</dbReference>
<keyword evidence="3" id="KW-0949">S-adenosyl-L-methionine</keyword>
<dbReference type="SUPFAM" id="SSF102114">
    <property type="entry name" value="Radical SAM enzymes"/>
    <property type="match status" value="1"/>
</dbReference>
<evidence type="ECO:0000256" key="4">
    <source>
        <dbReference type="ARBA" id="ARBA00022723"/>
    </source>
</evidence>
<comment type="cofactor">
    <cofactor evidence="1">
        <name>[4Fe-4S] cluster</name>
        <dbReference type="ChEBI" id="CHEBI:49883"/>
    </cofactor>
</comment>
<dbReference type="GO" id="GO:0046872">
    <property type="term" value="F:metal ion binding"/>
    <property type="evidence" value="ECO:0007669"/>
    <property type="project" value="UniProtKB-KW"/>
</dbReference>
<evidence type="ECO:0000256" key="6">
    <source>
        <dbReference type="ARBA" id="ARBA00023014"/>
    </source>
</evidence>
<dbReference type="Gene3D" id="3.20.20.70">
    <property type="entry name" value="Aldolase class I"/>
    <property type="match status" value="1"/>
</dbReference>
<evidence type="ECO:0000256" key="5">
    <source>
        <dbReference type="ARBA" id="ARBA00023004"/>
    </source>
</evidence>
<dbReference type="GO" id="GO:0051539">
    <property type="term" value="F:4 iron, 4 sulfur cluster binding"/>
    <property type="evidence" value="ECO:0007669"/>
    <property type="project" value="UniProtKB-KW"/>
</dbReference>
<dbReference type="GO" id="GO:0003824">
    <property type="term" value="F:catalytic activity"/>
    <property type="evidence" value="ECO:0007669"/>
    <property type="project" value="InterPro"/>
</dbReference>
<proteinExistence type="predicted"/>
<evidence type="ECO:0000256" key="3">
    <source>
        <dbReference type="ARBA" id="ARBA00022691"/>
    </source>
</evidence>
<keyword evidence="6" id="KW-0411">Iron-sulfur</keyword>
<keyword evidence="2" id="KW-0004">4Fe-4S</keyword>
<keyword evidence="5" id="KW-0408">Iron</keyword>
<dbReference type="Proteomes" id="UP001225378">
    <property type="component" value="Chromosome"/>
</dbReference>
<feature type="domain" description="Radical SAM core" evidence="7">
    <location>
        <begin position="38"/>
        <end position="199"/>
    </location>
</feature>
<reference evidence="8 9" key="1">
    <citation type="journal article" date="2024" name="Microbiology">
        <title>Methylomarinum rosea sp. nov., a novel halophilic methanotrophic bacterium from the hypersaline Lake Elton.</title>
        <authorList>
            <person name="Suleimanov R.Z."/>
            <person name="Oshkin I.Y."/>
            <person name="Danilova O.V."/>
            <person name="Suzina N.E."/>
            <person name="Dedysh S.N."/>
        </authorList>
    </citation>
    <scope>NUCLEOTIDE SEQUENCE [LARGE SCALE GENOMIC DNA]</scope>
    <source>
        <strain evidence="8 9">Ch1-1</strain>
    </source>
</reference>
<name>A0AAU7P0H4_9GAMM</name>
<dbReference type="EMBL" id="CP157743">
    <property type="protein sequence ID" value="XBS22281.1"/>
    <property type="molecule type" value="Genomic_DNA"/>
</dbReference>
<dbReference type="PANTHER" id="PTHR43787:SF3">
    <property type="entry name" value="ARYLSULFATASE REGULATORY PROTEIN"/>
    <property type="match status" value="1"/>
</dbReference>
<gene>
    <name evidence="8" type="ORF">Q9L42_009175</name>
</gene>
<dbReference type="InterPro" id="IPR007197">
    <property type="entry name" value="rSAM"/>
</dbReference>
<dbReference type="InterPro" id="IPR013785">
    <property type="entry name" value="Aldolase_TIM"/>
</dbReference>